<dbReference type="AlphaFoldDB" id="A0A382U1L4"/>
<feature type="non-terminal residue" evidence="6">
    <location>
        <position position="111"/>
    </location>
</feature>
<dbReference type="InterPro" id="IPR032466">
    <property type="entry name" value="Metal_Hydrolase"/>
</dbReference>
<sequence length="111" mass="13050">MTTPNGPISETENRKWIEQLPKAELHLHLEGAIPLEALWSLIQKHGGDSSISTRQDLRQRLTYSDFPEFIETWIWKNSFLQNYDDFTFIAEEVALDLHRQNILYAELFFSP</sequence>
<dbReference type="Pfam" id="PF00962">
    <property type="entry name" value="A_deaminase"/>
    <property type="match status" value="1"/>
</dbReference>
<reference evidence="6" key="1">
    <citation type="submission" date="2018-05" db="EMBL/GenBank/DDBJ databases">
        <authorList>
            <person name="Lanie J.A."/>
            <person name="Ng W.-L."/>
            <person name="Kazmierczak K.M."/>
            <person name="Andrzejewski T.M."/>
            <person name="Davidsen T.M."/>
            <person name="Wayne K.J."/>
            <person name="Tettelin H."/>
            <person name="Glass J.I."/>
            <person name="Rusch D."/>
            <person name="Podicherti R."/>
            <person name="Tsui H.-C.T."/>
            <person name="Winkler M.E."/>
        </authorList>
    </citation>
    <scope>NUCLEOTIDE SEQUENCE</scope>
</reference>
<evidence type="ECO:0000259" key="5">
    <source>
        <dbReference type="Pfam" id="PF00962"/>
    </source>
</evidence>
<accession>A0A382U1L4</accession>
<dbReference type="Gene3D" id="3.20.20.140">
    <property type="entry name" value="Metal-dependent hydrolases"/>
    <property type="match status" value="1"/>
</dbReference>
<keyword evidence="2" id="KW-0479">Metal-binding</keyword>
<evidence type="ECO:0000256" key="4">
    <source>
        <dbReference type="ARBA" id="ARBA00022833"/>
    </source>
</evidence>
<dbReference type="GO" id="GO:0016814">
    <property type="term" value="F:hydrolase activity, acting on carbon-nitrogen (but not peptide) bonds, in cyclic amidines"/>
    <property type="evidence" value="ECO:0007669"/>
    <property type="project" value="UniProtKB-ARBA"/>
</dbReference>
<dbReference type="PANTHER" id="PTHR43114:SF6">
    <property type="entry name" value="ADENINE DEAMINASE"/>
    <property type="match status" value="1"/>
</dbReference>
<dbReference type="InterPro" id="IPR006330">
    <property type="entry name" value="Ado/ade_deaminase"/>
</dbReference>
<dbReference type="PANTHER" id="PTHR43114">
    <property type="entry name" value="ADENINE DEAMINASE"/>
    <property type="match status" value="1"/>
</dbReference>
<protein>
    <recommendedName>
        <fullName evidence="5">Adenosine deaminase domain-containing protein</fullName>
    </recommendedName>
</protein>
<dbReference type="InterPro" id="IPR001365">
    <property type="entry name" value="A_deaminase_dom"/>
</dbReference>
<feature type="domain" description="Adenosine deaminase" evidence="5">
    <location>
        <begin position="21"/>
        <end position="111"/>
    </location>
</feature>
<evidence type="ECO:0000313" key="6">
    <source>
        <dbReference type="EMBL" id="SVD27548.1"/>
    </source>
</evidence>
<keyword evidence="3" id="KW-0378">Hydrolase</keyword>
<dbReference type="GO" id="GO:0019239">
    <property type="term" value="F:deaminase activity"/>
    <property type="evidence" value="ECO:0007669"/>
    <property type="project" value="InterPro"/>
</dbReference>
<evidence type="ECO:0000256" key="2">
    <source>
        <dbReference type="ARBA" id="ARBA00022723"/>
    </source>
</evidence>
<evidence type="ECO:0000256" key="1">
    <source>
        <dbReference type="ARBA" id="ARBA00001947"/>
    </source>
</evidence>
<gene>
    <name evidence="6" type="ORF">METZ01_LOCUS380402</name>
</gene>
<dbReference type="GO" id="GO:0046872">
    <property type="term" value="F:metal ion binding"/>
    <property type="evidence" value="ECO:0007669"/>
    <property type="project" value="UniProtKB-KW"/>
</dbReference>
<organism evidence="6">
    <name type="scientific">marine metagenome</name>
    <dbReference type="NCBI Taxonomy" id="408172"/>
    <lineage>
        <taxon>unclassified sequences</taxon>
        <taxon>metagenomes</taxon>
        <taxon>ecological metagenomes</taxon>
    </lineage>
</organism>
<dbReference type="EMBL" id="UINC01140415">
    <property type="protein sequence ID" value="SVD27548.1"/>
    <property type="molecule type" value="Genomic_DNA"/>
</dbReference>
<keyword evidence="4" id="KW-0862">Zinc</keyword>
<proteinExistence type="predicted"/>
<comment type="cofactor">
    <cofactor evidence="1">
        <name>Zn(2+)</name>
        <dbReference type="ChEBI" id="CHEBI:29105"/>
    </cofactor>
</comment>
<name>A0A382U1L4_9ZZZZ</name>
<evidence type="ECO:0000256" key="3">
    <source>
        <dbReference type="ARBA" id="ARBA00022801"/>
    </source>
</evidence>
<dbReference type="SUPFAM" id="SSF51556">
    <property type="entry name" value="Metallo-dependent hydrolases"/>
    <property type="match status" value="1"/>
</dbReference>